<name>A4E7P5_COLAA</name>
<dbReference type="Gene3D" id="3.20.20.140">
    <property type="entry name" value="Metal-dependent hydrolases"/>
    <property type="match status" value="1"/>
</dbReference>
<dbReference type="GO" id="GO:0016787">
    <property type="term" value="F:hydrolase activity"/>
    <property type="evidence" value="ECO:0007669"/>
    <property type="project" value="UniProtKB-KW"/>
</dbReference>
<sequence>MPGKEYEMVIDMLVQPMLYGEICTPGDEPDGFGFWSREFGMGHMGPMDWDELQVEMDVCDVQKSLLMPLDVTTACGGHFGTNDQIAMLVAAHPDRLWGFASVDPRVSSAAGELERAFTELGAKGLCLHPAKQGFDPDDAVAEPLYELCERYNKPVVFHAGMSWEPGAELSRSNPLAFEHTIATHPNVRFSLTHFGWPWVRETVAMLLKYPNCYTDTSITYIDSPEEMMQRLFTVDMGPLWYERALSHQVMFASNTPRFRAFKLKRALDTVSMRDDARERLYWGNALRFLEGDE</sequence>
<evidence type="ECO:0000256" key="1">
    <source>
        <dbReference type="ARBA" id="ARBA00023239"/>
    </source>
</evidence>
<protein>
    <submittedName>
        <fullName evidence="3">Amidohydrolase family protein</fullName>
    </submittedName>
</protein>
<accession>A4E7P5</accession>
<dbReference type="GO" id="GO:0016831">
    <property type="term" value="F:carboxy-lyase activity"/>
    <property type="evidence" value="ECO:0007669"/>
    <property type="project" value="InterPro"/>
</dbReference>
<dbReference type="SUPFAM" id="SSF51556">
    <property type="entry name" value="Metallo-dependent hydrolases"/>
    <property type="match status" value="1"/>
</dbReference>
<proteinExistence type="predicted"/>
<evidence type="ECO:0000259" key="2">
    <source>
        <dbReference type="Pfam" id="PF04909"/>
    </source>
</evidence>
<dbReference type="PANTHER" id="PTHR21240">
    <property type="entry name" value="2-AMINO-3-CARBOXYLMUCONATE-6-SEMIALDEHYDE DECARBOXYLASE"/>
    <property type="match status" value="1"/>
</dbReference>
<dbReference type="Pfam" id="PF04909">
    <property type="entry name" value="Amidohydro_2"/>
    <property type="match status" value="1"/>
</dbReference>
<dbReference type="EMBL" id="AAVN02000001">
    <property type="protein sequence ID" value="EBA40754.1"/>
    <property type="molecule type" value="Genomic_DNA"/>
</dbReference>
<organism evidence="3 4">
    <name type="scientific">Collinsella aerofaciens (strain ATCC 25986 / DSM 3979 / JCM 10188 / KCTC 3647 / NCTC 11838 / VPI 1003)</name>
    <dbReference type="NCBI Taxonomy" id="411903"/>
    <lineage>
        <taxon>Bacteria</taxon>
        <taxon>Bacillati</taxon>
        <taxon>Actinomycetota</taxon>
        <taxon>Coriobacteriia</taxon>
        <taxon>Coriobacteriales</taxon>
        <taxon>Coriobacteriaceae</taxon>
        <taxon>Collinsella</taxon>
    </lineage>
</organism>
<dbReference type="InterPro" id="IPR032466">
    <property type="entry name" value="Metal_Hydrolase"/>
</dbReference>
<keyword evidence="1" id="KW-0456">Lyase</keyword>
<dbReference type="AlphaFoldDB" id="A4E7P5"/>
<dbReference type="InterPro" id="IPR006680">
    <property type="entry name" value="Amidohydro-rel"/>
</dbReference>
<reference evidence="3 4" key="1">
    <citation type="submission" date="2007-01" db="EMBL/GenBank/DDBJ databases">
        <title>Draft genome sequence of Collinsella aerofaciens (ATCC 25986).</title>
        <authorList>
            <person name="Sudarsanam P."/>
            <person name="Ley R."/>
            <person name="Guruge J."/>
            <person name="Turnbaugh P.J."/>
            <person name="Mahowald M."/>
            <person name="Liep D."/>
            <person name="Gordon J."/>
        </authorList>
    </citation>
    <scope>NUCLEOTIDE SEQUENCE [LARGE SCALE GENOMIC DNA]</scope>
    <source>
        <strain evidence="4">ATCC 25986 / DSM 3979 / JCM 10188 / KCTC 3647 / NCTC 11838 / VPI 1003</strain>
    </source>
</reference>
<evidence type="ECO:0000313" key="3">
    <source>
        <dbReference type="EMBL" id="EBA40754.1"/>
    </source>
</evidence>
<reference evidence="3 4" key="2">
    <citation type="submission" date="2007-04" db="EMBL/GenBank/DDBJ databases">
        <authorList>
            <person name="Fulton L."/>
            <person name="Clifton S."/>
            <person name="Fulton B."/>
            <person name="Xu J."/>
            <person name="Minx P."/>
            <person name="Mardis E.R."/>
            <person name="Wilson R.K."/>
        </authorList>
    </citation>
    <scope>NUCLEOTIDE SEQUENCE [LARGE SCALE GENOMIC DNA]</scope>
    <source>
        <strain evidence="4">ATCC 25986 / DSM 3979 / JCM 10188 / KCTC 3647 / NCTC 11838 / VPI 1003</strain>
    </source>
</reference>
<comment type="caution">
    <text evidence="3">The sequence shown here is derived from an EMBL/GenBank/DDBJ whole genome shotgun (WGS) entry which is preliminary data.</text>
</comment>
<dbReference type="Proteomes" id="UP000002979">
    <property type="component" value="Unassembled WGS sequence"/>
</dbReference>
<keyword evidence="3" id="KW-0378">Hydrolase</keyword>
<evidence type="ECO:0000313" key="4">
    <source>
        <dbReference type="Proteomes" id="UP000002979"/>
    </source>
</evidence>
<gene>
    <name evidence="3" type="ORF">COLAER_00426</name>
</gene>
<dbReference type="InterPro" id="IPR032465">
    <property type="entry name" value="ACMSD"/>
</dbReference>
<feature type="domain" description="Amidohydrolase-related" evidence="2">
    <location>
        <begin position="55"/>
        <end position="289"/>
    </location>
</feature>